<organism evidence="1 2">
    <name type="scientific">Paenibacillus rhizoplanae</name>
    <dbReference type="NCBI Taxonomy" id="1917181"/>
    <lineage>
        <taxon>Bacteria</taxon>
        <taxon>Bacillati</taxon>
        <taxon>Bacillota</taxon>
        <taxon>Bacilli</taxon>
        <taxon>Bacillales</taxon>
        <taxon>Paenibacillaceae</taxon>
        <taxon>Paenibacillus</taxon>
    </lineage>
</organism>
<accession>A0ABW5F424</accession>
<evidence type="ECO:0000313" key="2">
    <source>
        <dbReference type="Proteomes" id="UP001597448"/>
    </source>
</evidence>
<proteinExistence type="predicted"/>
<evidence type="ECO:0000313" key="1">
    <source>
        <dbReference type="EMBL" id="MFD2409830.1"/>
    </source>
</evidence>
<keyword evidence="2" id="KW-1185">Reference proteome</keyword>
<comment type="caution">
    <text evidence="1">The sequence shown here is derived from an EMBL/GenBank/DDBJ whole genome shotgun (WGS) entry which is preliminary data.</text>
</comment>
<gene>
    <name evidence="1" type="ORF">ACFSX3_08105</name>
</gene>
<protein>
    <submittedName>
        <fullName evidence="1">Uncharacterized protein</fullName>
    </submittedName>
</protein>
<dbReference type="RefSeq" id="WP_209987258.1">
    <property type="nucleotide sequence ID" value="NZ_JBHSVQ010000001.1"/>
</dbReference>
<reference evidence="2" key="1">
    <citation type="journal article" date="2019" name="Int. J. Syst. Evol. Microbiol.">
        <title>The Global Catalogue of Microorganisms (GCM) 10K type strain sequencing project: providing services to taxonomists for standard genome sequencing and annotation.</title>
        <authorList>
            <consortium name="The Broad Institute Genomics Platform"/>
            <consortium name="The Broad Institute Genome Sequencing Center for Infectious Disease"/>
            <person name="Wu L."/>
            <person name="Ma J."/>
        </authorList>
    </citation>
    <scope>NUCLEOTIDE SEQUENCE [LARGE SCALE GENOMIC DNA]</scope>
    <source>
        <strain evidence="2">CCM 8725</strain>
    </source>
</reference>
<sequence>MSKPIHLYQLDINPAAERHLLSLTQRHLKLAVEHASEQIIHDISALLASYDEQTLVMAKDSARCGDCAPSRALGVERGSVIVHSATCKSCCCLKPAIMESRSARIASISLVMSVRRSRVVWR</sequence>
<name>A0ABW5F424_9BACL</name>
<dbReference type="EMBL" id="JBHUKY010000019">
    <property type="protein sequence ID" value="MFD2409830.1"/>
    <property type="molecule type" value="Genomic_DNA"/>
</dbReference>
<dbReference type="Proteomes" id="UP001597448">
    <property type="component" value="Unassembled WGS sequence"/>
</dbReference>